<reference evidence="9 10" key="1">
    <citation type="submission" date="2019-10" db="EMBL/GenBank/DDBJ databases">
        <title>Nocardioides novel species isolated from the excrement of Marmot.</title>
        <authorList>
            <person name="Zhang G."/>
        </authorList>
    </citation>
    <scope>NUCLEOTIDE SEQUENCE [LARGE SCALE GENOMIC DNA]</scope>
    <source>
        <strain evidence="10">zg-579</strain>
    </source>
</reference>
<organism evidence="9 10">
    <name type="scientific">Nocardioides marmotae</name>
    <dbReference type="NCBI Taxonomy" id="2663857"/>
    <lineage>
        <taxon>Bacteria</taxon>
        <taxon>Bacillati</taxon>
        <taxon>Actinomycetota</taxon>
        <taxon>Actinomycetes</taxon>
        <taxon>Propionibacteriales</taxon>
        <taxon>Nocardioidaceae</taxon>
        <taxon>Nocardioides</taxon>
    </lineage>
</organism>
<accession>A0A6I3J967</accession>
<dbReference type="GO" id="GO:0046872">
    <property type="term" value="F:metal ion binding"/>
    <property type="evidence" value="ECO:0007669"/>
    <property type="project" value="UniProtKB-KW"/>
</dbReference>
<dbReference type="Pfam" id="PF06902">
    <property type="entry name" value="Fer4_19"/>
    <property type="match status" value="1"/>
</dbReference>
<keyword evidence="5" id="KW-0408">Iron</keyword>
<proteinExistence type="predicted"/>
<gene>
    <name evidence="9" type="ORF">GGQ22_01395</name>
</gene>
<keyword evidence="10" id="KW-1185">Reference proteome</keyword>
<evidence type="ECO:0000259" key="8">
    <source>
        <dbReference type="Pfam" id="PF06902"/>
    </source>
</evidence>
<dbReference type="Proteomes" id="UP000433406">
    <property type="component" value="Unassembled WGS sequence"/>
</dbReference>
<keyword evidence="2" id="KW-0813">Transport</keyword>
<dbReference type="AlphaFoldDB" id="A0A6I3J967"/>
<comment type="caution">
    <text evidence="9">The sequence shown here is derived from an EMBL/GenBank/DDBJ whole genome shotgun (WGS) entry which is preliminary data.</text>
</comment>
<comment type="cofactor">
    <cofactor evidence="1">
        <name>[3Fe-4S] cluster</name>
        <dbReference type="ChEBI" id="CHEBI:21137"/>
    </cofactor>
</comment>
<dbReference type="GO" id="GO:0051538">
    <property type="term" value="F:3 iron, 4 sulfur cluster binding"/>
    <property type="evidence" value="ECO:0007669"/>
    <property type="project" value="UniProtKB-KW"/>
</dbReference>
<evidence type="ECO:0000256" key="6">
    <source>
        <dbReference type="ARBA" id="ARBA00023014"/>
    </source>
</evidence>
<evidence type="ECO:0000256" key="4">
    <source>
        <dbReference type="ARBA" id="ARBA00022982"/>
    </source>
</evidence>
<dbReference type="Gene3D" id="3.30.70.20">
    <property type="match status" value="1"/>
</dbReference>
<dbReference type="InterPro" id="IPR051269">
    <property type="entry name" value="Fe-S_cluster_ET"/>
</dbReference>
<feature type="domain" description="Divergent 4Fe-4S mono-cluster" evidence="8">
    <location>
        <begin position="1"/>
        <end position="62"/>
    </location>
</feature>
<dbReference type="PANTHER" id="PTHR36923:SF3">
    <property type="entry name" value="FERREDOXIN"/>
    <property type="match status" value="1"/>
</dbReference>
<sequence length="64" mass="6717">MKILLDPAKCVSAGTCVTQSPELYDQDDEGIVVALVESPEPAQFEAARRGAVVCPAGAIVIEED</sequence>
<evidence type="ECO:0000313" key="9">
    <source>
        <dbReference type="EMBL" id="MTB93728.1"/>
    </source>
</evidence>
<protein>
    <submittedName>
        <fullName evidence="9">Ferredoxin</fullName>
    </submittedName>
</protein>
<dbReference type="EMBL" id="WLCI01000002">
    <property type="protein sequence ID" value="MTB93728.1"/>
    <property type="molecule type" value="Genomic_DNA"/>
</dbReference>
<evidence type="ECO:0000313" key="10">
    <source>
        <dbReference type="Proteomes" id="UP000433406"/>
    </source>
</evidence>
<dbReference type="SUPFAM" id="SSF54862">
    <property type="entry name" value="4Fe-4S ferredoxins"/>
    <property type="match status" value="1"/>
</dbReference>
<keyword evidence="6" id="KW-0411">Iron-sulfur</keyword>
<keyword evidence="7" id="KW-0003">3Fe-4S</keyword>
<name>A0A6I3J967_9ACTN</name>
<evidence type="ECO:0000256" key="7">
    <source>
        <dbReference type="ARBA" id="ARBA00023291"/>
    </source>
</evidence>
<evidence type="ECO:0000256" key="2">
    <source>
        <dbReference type="ARBA" id="ARBA00022448"/>
    </source>
</evidence>
<evidence type="ECO:0000256" key="5">
    <source>
        <dbReference type="ARBA" id="ARBA00023004"/>
    </source>
</evidence>
<evidence type="ECO:0000256" key="1">
    <source>
        <dbReference type="ARBA" id="ARBA00001927"/>
    </source>
</evidence>
<evidence type="ECO:0000256" key="3">
    <source>
        <dbReference type="ARBA" id="ARBA00022723"/>
    </source>
</evidence>
<dbReference type="InterPro" id="IPR010693">
    <property type="entry name" value="Divergent_4Fe-4S_mono-cluster"/>
</dbReference>
<dbReference type="RefSeq" id="WP_154613535.1">
    <property type="nucleotide sequence ID" value="NZ_CP053660.1"/>
</dbReference>
<keyword evidence="4" id="KW-0249">Electron transport</keyword>
<dbReference type="PANTHER" id="PTHR36923">
    <property type="entry name" value="FERREDOXIN"/>
    <property type="match status" value="1"/>
</dbReference>
<keyword evidence="3" id="KW-0479">Metal-binding</keyword>